<dbReference type="OrthoDB" id="9772660at2"/>
<gene>
    <name evidence="2" type="ORF">D9R14_14880</name>
</gene>
<comment type="caution">
    <text evidence="2">The sequence shown here is derived from an EMBL/GenBank/DDBJ whole genome shotgun (WGS) entry which is preliminary data.</text>
</comment>
<dbReference type="EMBL" id="RCTF01000012">
    <property type="protein sequence ID" value="RLP76670.1"/>
    <property type="molecule type" value="Genomic_DNA"/>
</dbReference>
<dbReference type="PANTHER" id="PTHR31527:SF0">
    <property type="entry name" value="RE64534P"/>
    <property type="match status" value="1"/>
</dbReference>
<evidence type="ECO:0000313" key="2">
    <source>
        <dbReference type="EMBL" id="RLP76670.1"/>
    </source>
</evidence>
<dbReference type="InterPro" id="IPR018959">
    <property type="entry name" value="DUF1989"/>
</dbReference>
<sequence length="270" mass="29422">MTVSVETQTFIAENKRRYEELKAAGQQHAPKALPGPTPRGSASIMPGAVLHTETIPGGWYSSTPLKAGEALRIHLAHGPAAVSMIAWSATDASERLNYADTVKVQWTSALGKGRVLFSDMGRVMFSLIEDTTGMHDVLVGGSTPASNRARYGDTVLRNTRDNFILEALKRGLDKRDIPPALTFFAPVRTDAEGNFRWIEDARQQGDFVDLRAEMDLIVALSNCPHPMDPAPDYAPPPVEAIRFQPPAPAADDLCRTATIEAVRGFENNAR</sequence>
<evidence type="ECO:0000259" key="1">
    <source>
        <dbReference type="Pfam" id="PF09347"/>
    </source>
</evidence>
<name>A0A3L7AA49_9HYPH</name>
<dbReference type="Pfam" id="PF09347">
    <property type="entry name" value="DUF1989"/>
    <property type="match status" value="1"/>
</dbReference>
<reference evidence="2 3" key="1">
    <citation type="submission" date="2018-10" db="EMBL/GenBank/DDBJ databases">
        <title>Xanthobacter tagetidis genome sequencing and assembly.</title>
        <authorList>
            <person name="Maclea K.S."/>
            <person name="Goen A.E."/>
            <person name="Fatima S.A."/>
        </authorList>
    </citation>
    <scope>NUCLEOTIDE SEQUENCE [LARGE SCALE GENOMIC DNA]</scope>
    <source>
        <strain evidence="2 3">ATCC 700314</strain>
    </source>
</reference>
<keyword evidence="3" id="KW-1185">Reference proteome</keyword>
<feature type="domain" description="DUF1989" evidence="1">
    <location>
        <begin position="53"/>
        <end position="217"/>
    </location>
</feature>
<evidence type="ECO:0000313" key="3">
    <source>
        <dbReference type="Proteomes" id="UP000269692"/>
    </source>
</evidence>
<dbReference type="Proteomes" id="UP000269692">
    <property type="component" value="Unassembled WGS sequence"/>
</dbReference>
<accession>A0A3L7AA49</accession>
<organism evidence="2 3">
    <name type="scientific">Xanthobacter tagetidis</name>
    <dbReference type="NCBI Taxonomy" id="60216"/>
    <lineage>
        <taxon>Bacteria</taxon>
        <taxon>Pseudomonadati</taxon>
        <taxon>Pseudomonadota</taxon>
        <taxon>Alphaproteobacteria</taxon>
        <taxon>Hyphomicrobiales</taxon>
        <taxon>Xanthobacteraceae</taxon>
        <taxon>Xanthobacter</taxon>
    </lineage>
</organism>
<dbReference type="InterPro" id="IPR017792">
    <property type="entry name" value="UAAP1"/>
</dbReference>
<proteinExistence type="predicted"/>
<protein>
    <submittedName>
        <fullName evidence="2">DUF1989 domain-containing protein</fullName>
    </submittedName>
</protein>
<dbReference type="RefSeq" id="WP_121624124.1">
    <property type="nucleotide sequence ID" value="NZ_JACIIW010000007.1"/>
</dbReference>
<dbReference type="AlphaFoldDB" id="A0A3L7AA49"/>
<dbReference type="PANTHER" id="PTHR31527">
    <property type="entry name" value="RE64534P"/>
    <property type="match status" value="1"/>
</dbReference>
<dbReference type="NCBIfam" id="TIGR03425">
    <property type="entry name" value="urea_degr_2"/>
    <property type="match status" value="1"/>
</dbReference>